<evidence type="ECO:0000256" key="3">
    <source>
        <dbReference type="ARBA" id="ARBA00012741"/>
    </source>
</evidence>
<keyword evidence="7 8" id="KW-0326">Glycosidase</keyword>
<evidence type="ECO:0000256" key="7">
    <source>
        <dbReference type="ARBA" id="ARBA00023295"/>
    </source>
</evidence>
<dbReference type="InterPro" id="IPR011013">
    <property type="entry name" value="Gal_mutarotase_sf_dom"/>
</dbReference>
<reference evidence="12" key="1">
    <citation type="submission" date="2021-03" db="EMBL/GenBank/DDBJ databases">
        <authorList>
            <person name="Tagirdzhanova G."/>
        </authorList>
    </citation>
    <scope>NUCLEOTIDE SEQUENCE</scope>
</reference>
<feature type="chain" id="PRO_5034148763" description="alpha-glucosidase" evidence="9">
    <location>
        <begin position="20"/>
        <end position="891"/>
    </location>
</feature>
<dbReference type="AlphaFoldDB" id="A0A8H3IYV8"/>
<dbReference type="CDD" id="cd06602">
    <property type="entry name" value="GH31_MGAM_SI_GAA"/>
    <property type="match status" value="1"/>
</dbReference>
<sequence>MGPWRVLTAIVLCSARSLAQTPTKPQYSAIPTLNASIDAAPSLIPNILDPTAPNAQDVCPGYKATNVTNTIHGFTANLLLAGKPCNVYGNDVAELSLVVEYQSQKRLSVKVFPKYLAPANSSQYIIPAFITGLPDVDEGTTLLGNELNLTWSNEPSFQFEISRGSERIFSTVGTVIVFEDQFLELVTSMIPEYNVYGLAEHIGNFRLGNNLTRTFYAADDGNPIDSNVYGTHPMYLETRYKMGSDSLSHGVYARNAHAQEWLLRENSITYRTIGGSFDLYFLSGPTPKKVIAQYQGGIVGLPAMQMYWVLGFHQCRWGYQNWTVMQEVVDGYANAGIQLETLWNDIDYMDQYRDFTNGELNFPVPAGQAFLEKLRAAGQHYVPIVDSNIYAPDPGNASDAYDTFSRGATQRVFIQNPDESFYYGDNWPGFSVWPDFLNPVTQDFWTNELIAWYRDIPYDGIWIDLSEASSFCVGSCGTENLATNPAHPPFLLPGDPGMIDYTYPESFNITNVTEAASAISASASQASSVSATATTSSTPPASTFTRTVPTPGVRQLDFPPYVINNFFEGHALVKNSIAPNATHSDAYNTTEYEMHNLFGHLISNATYHALLQVFPNRRPFTVGRSQFAGSGNFTAHWGGDNYSKWGSMYFSISQALQFAVAGIPMFGVDTCGFAGNTDYELCSRWMQLSAFFPFYRNHNVIASIAQEAYVWSSVADATRTVMQIRFSLLPYFYTLFYQAHFLGETVMRAVAWEFPNDPQLAGVDNQFMLGSCLLITPVLVPQAETVKTVFPGLAEKTTWYDWYTLKTVDAEAGVNTTIEAPLGHIPIFIKGGSILPLQQPGNTTKTSRQNPFNILIALDSGGSASGSLYLDDGESLVQEESKYIEVKSESA</sequence>
<feature type="signal peptide" evidence="9">
    <location>
        <begin position="1"/>
        <end position="19"/>
    </location>
</feature>
<dbReference type="FunFam" id="2.60.40.1180:FF:000001">
    <property type="entry name" value="Maltase-glucoamylase, intestinal"/>
    <property type="match status" value="1"/>
</dbReference>
<name>A0A8H3IYV8_9LECA</name>
<keyword evidence="6" id="KW-0325">Glycoprotein</keyword>
<dbReference type="InterPro" id="IPR048395">
    <property type="entry name" value="Glyco_hydro_31_C"/>
</dbReference>
<comment type="caution">
    <text evidence="12">The sequence shown here is derived from an EMBL/GenBank/DDBJ whole genome shotgun (WGS) entry which is preliminary data.</text>
</comment>
<evidence type="ECO:0000256" key="5">
    <source>
        <dbReference type="ARBA" id="ARBA00022801"/>
    </source>
</evidence>
<gene>
    <name evidence="12" type="ORF">HETSPECPRED_009446</name>
</gene>
<evidence type="ECO:0000256" key="9">
    <source>
        <dbReference type="SAM" id="SignalP"/>
    </source>
</evidence>
<dbReference type="Gene3D" id="3.20.20.80">
    <property type="entry name" value="Glycosidases"/>
    <property type="match status" value="2"/>
</dbReference>
<dbReference type="SUPFAM" id="SSF51445">
    <property type="entry name" value="(Trans)glycosidases"/>
    <property type="match status" value="1"/>
</dbReference>
<keyword evidence="4 9" id="KW-0732">Signal</keyword>
<dbReference type="GO" id="GO:0030246">
    <property type="term" value="F:carbohydrate binding"/>
    <property type="evidence" value="ECO:0007669"/>
    <property type="project" value="InterPro"/>
</dbReference>
<keyword evidence="5 8" id="KW-0378">Hydrolase</keyword>
<accession>A0A8H3IYV8</accession>
<evidence type="ECO:0000313" key="13">
    <source>
        <dbReference type="Proteomes" id="UP000664521"/>
    </source>
</evidence>
<protein>
    <recommendedName>
        <fullName evidence="3">alpha-glucosidase</fullName>
        <ecNumber evidence="3">3.2.1.20</ecNumber>
    </recommendedName>
</protein>
<evidence type="ECO:0000256" key="2">
    <source>
        <dbReference type="ARBA" id="ARBA00007806"/>
    </source>
</evidence>
<dbReference type="PROSITE" id="PS00707">
    <property type="entry name" value="GLYCOSYL_HYDROL_F31_2"/>
    <property type="match status" value="1"/>
</dbReference>
<dbReference type="EMBL" id="CAJPDS010000079">
    <property type="protein sequence ID" value="CAF9935045.1"/>
    <property type="molecule type" value="Genomic_DNA"/>
</dbReference>
<dbReference type="GO" id="GO:0004558">
    <property type="term" value="F:alpha-1,4-glucosidase activity"/>
    <property type="evidence" value="ECO:0007669"/>
    <property type="project" value="UniProtKB-EC"/>
</dbReference>
<dbReference type="SUPFAM" id="SSF51011">
    <property type="entry name" value="Glycosyl hydrolase domain"/>
    <property type="match status" value="1"/>
</dbReference>
<dbReference type="CDD" id="cd14752">
    <property type="entry name" value="GH31_N"/>
    <property type="match status" value="1"/>
</dbReference>
<evidence type="ECO:0000256" key="1">
    <source>
        <dbReference type="ARBA" id="ARBA00001657"/>
    </source>
</evidence>
<evidence type="ECO:0000256" key="8">
    <source>
        <dbReference type="RuleBase" id="RU361185"/>
    </source>
</evidence>
<feature type="domain" description="Glycosyl hydrolase family 31 C-terminal" evidence="11">
    <location>
        <begin position="743"/>
        <end position="835"/>
    </location>
</feature>
<dbReference type="SUPFAM" id="SSF74650">
    <property type="entry name" value="Galactose mutarotase-like"/>
    <property type="match status" value="1"/>
</dbReference>
<dbReference type="Pfam" id="PF01055">
    <property type="entry name" value="Glyco_hydro_31_2nd"/>
    <property type="match status" value="1"/>
</dbReference>
<dbReference type="Proteomes" id="UP000664521">
    <property type="component" value="Unassembled WGS sequence"/>
</dbReference>
<feature type="domain" description="Glycoside hydrolase family 31 TIM barrel" evidence="10">
    <location>
        <begin position="302"/>
        <end position="735"/>
    </location>
</feature>
<keyword evidence="13" id="KW-1185">Reference proteome</keyword>
<comment type="similarity">
    <text evidence="2 8">Belongs to the glycosyl hydrolase 31 family.</text>
</comment>
<dbReference type="InterPro" id="IPR030459">
    <property type="entry name" value="Glyco_hydro_31_CS"/>
</dbReference>
<dbReference type="InterPro" id="IPR013780">
    <property type="entry name" value="Glyco_hydro_b"/>
</dbReference>
<dbReference type="Pfam" id="PF21365">
    <property type="entry name" value="Glyco_hydro_31_3rd"/>
    <property type="match status" value="1"/>
</dbReference>
<proteinExistence type="inferred from homology"/>
<organism evidence="12 13">
    <name type="scientific">Heterodermia speciosa</name>
    <dbReference type="NCBI Taxonomy" id="116794"/>
    <lineage>
        <taxon>Eukaryota</taxon>
        <taxon>Fungi</taxon>
        <taxon>Dikarya</taxon>
        <taxon>Ascomycota</taxon>
        <taxon>Pezizomycotina</taxon>
        <taxon>Lecanoromycetes</taxon>
        <taxon>OSLEUM clade</taxon>
        <taxon>Lecanoromycetidae</taxon>
        <taxon>Caliciales</taxon>
        <taxon>Physciaceae</taxon>
        <taxon>Heterodermia</taxon>
    </lineage>
</organism>
<dbReference type="GO" id="GO:0005975">
    <property type="term" value="P:carbohydrate metabolic process"/>
    <property type="evidence" value="ECO:0007669"/>
    <property type="project" value="InterPro"/>
</dbReference>
<evidence type="ECO:0000259" key="11">
    <source>
        <dbReference type="Pfam" id="PF21365"/>
    </source>
</evidence>
<evidence type="ECO:0000256" key="6">
    <source>
        <dbReference type="ARBA" id="ARBA00023180"/>
    </source>
</evidence>
<evidence type="ECO:0000256" key="4">
    <source>
        <dbReference type="ARBA" id="ARBA00022729"/>
    </source>
</evidence>
<evidence type="ECO:0000259" key="10">
    <source>
        <dbReference type="Pfam" id="PF01055"/>
    </source>
</evidence>
<dbReference type="EC" id="3.2.1.20" evidence="3"/>
<dbReference type="Gene3D" id="2.60.40.1760">
    <property type="entry name" value="glycosyl hydrolase (family 31)"/>
    <property type="match status" value="1"/>
</dbReference>
<dbReference type="OrthoDB" id="5839090at2759"/>
<dbReference type="InterPro" id="IPR017853">
    <property type="entry name" value="GH"/>
</dbReference>
<dbReference type="PANTHER" id="PTHR22762">
    <property type="entry name" value="ALPHA-GLUCOSIDASE"/>
    <property type="match status" value="1"/>
</dbReference>
<comment type="catalytic activity">
    <reaction evidence="1">
        <text>Hydrolysis of terminal, non-reducing (1-&gt;4)-linked alpha-D-glucose residues with release of alpha-D-glucose.</text>
        <dbReference type="EC" id="3.2.1.20"/>
    </reaction>
</comment>
<dbReference type="Gene3D" id="2.60.40.1180">
    <property type="entry name" value="Golgi alpha-mannosidase II"/>
    <property type="match status" value="2"/>
</dbReference>
<dbReference type="InterPro" id="IPR000322">
    <property type="entry name" value="Glyco_hydro_31_TIM"/>
</dbReference>
<dbReference type="PANTHER" id="PTHR22762:SF133">
    <property type="entry name" value="P-TYPE DOMAIN-CONTAINING PROTEIN"/>
    <property type="match status" value="1"/>
</dbReference>
<evidence type="ECO:0000313" key="12">
    <source>
        <dbReference type="EMBL" id="CAF9935045.1"/>
    </source>
</evidence>